<proteinExistence type="predicted"/>
<accession>A0A8S1T7Q5</accession>
<comment type="caution">
    <text evidence="2">The sequence shown here is derived from an EMBL/GenBank/DDBJ whole genome shotgun (WGS) entry which is preliminary data.</text>
</comment>
<sequence>MQFYIADQSLIQNIVVSQQPQPTQYINYNMGVRAPDQKSFEFLIQQSCLILSEVEQLYQYVQAPIAIRSTTRKLTIQYQRLNYILKYKIRINS</sequence>
<dbReference type="Proteomes" id="UP000683925">
    <property type="component" value="Unassembled WGS sequence"/>
</dbReference>
<evidence type="ECO:0000313" key="1">
    <source>
        <dbReference type="EMBL" id="CAD8146671.1"/>
    </source>
</evidence>
<evidence type="ECO:0000313" key="2">
    <source>
        <dbReference type="EMBL" id="CAD8146672.1"/>
    </source>
</evidence>
<gene>
    <name evidence="1" type="ORF">POCTA_138.1.T0190037</name>
    <name evidence="2" type="ORF">POCTA_138.1.T0190038</name>
</gene>
<protein>
    <submittedName>
        <fullName evidence="2">Uncharacterized protein</fullName>
    </submittedName>
</protein>
<organism evidence="2 3">
    <name type="scientific">Paramecium octaurelia</name>
    <dbReference type="NCBI Taxonomy" id="43137"/>
    <lineage>
        <taxon>Eukaryota</taxon>
        <taxon>Sar</taxon>
        <taxon>Alveolata</taxon>
        <taxon>Ciliophora</taxon>
        <taxon>Intramacronucleata</taxon>
        <taxon>Oligohymenophorea</taxon>
        <taxon>Peniculida</taxon>
        <taxon>Parameciidae</taxon>
        <taxon>Paramecium</taxon>
    </lineage>
</organism>
<dbReference type="AlphaFoldDB" id="A0A8S1T7Q5"/>
<dbReference type="EMBL" id="CAJJDP010000019">
    <property type="protein sequence ID" value="CAD8146672.1"/>
    <property type="molecule type" value="Genomic_DNA"/>
</dbReference>
<name>A0A8S1T7Q5_PAROT</name>
<keyword evidence="3" id="KW-1185">Reference proteome</keyword>
<reference evidence="2" key="1">
    <citation type="submission" date="2021-01" db="EMBL/GenBank/DDBJ databases">
        <authorList>
            <consortium name="Genoscope - CEA"/>
            <person name="William W."/>
        </authorList>
    </citation>
    <scope>NUCLEOTIDE SEQUENCE</scope>
</reference>
<dbReference type="EMBL" id="CAJJDP010000019">
    <property type="protein sequence ID" value="CAD8146671.1"/>
    <property type="molecule type" value="Genomic_DNA"/>
</dbReference>
<evidence type="ECO:0000313" key="3">
    <source>
        <dbReference type="Proteomes" id="UP000683925"/>
    </source>
</evidence>